<organism evidence="2 3">
    <name type="scientific">Tenggerimyces flavus</name>
    <dbReference type="NCBI Taxonomy" id="1708749"/>
    <lineage>
        <taxon>Bacteria</taxon>
        <taxon>Bacillati</taxon>
        <taxon>Actinomycetota</taxon>
        <taxon>Actinomycetes</taxon>
        <taxon>Propionibacteriales</taxon>
        <taxon>Nocardioidaceae</taxon>
        <taxon>Tenggerimyces</taxon>
    </lineage>
</organism>
<dbReference type="Pfam" id="PF19054">
    <property type="entry name" value="DUF5753"/>
    <property type="match status" value="1"/>
</dbReference>
<gene>
    <name evidence="2" type="ORF">ACFOUW_09885</name>
</gene>
<keyword evidence="3" id="KW-1185">Reference proteome</keyword>
<evidence type="ECO:0000313" key="3">
    <source>
        <dbReference type="Proteomes" id="UP001595699"/>
    </source>
</evidence>
<proteinExistence type="predicted"/>
<accession>A0ABV7Y7B7</accession>
<reference evidence="3" key="1">
    <citation type="journal article" date="2019" name="Int. J. Syst. Evol. Microbiol.">
        <title>The Global Catalogue of Microorganisms (GCM) 10K type strain sequencing project: providing services to taxonomists for standard genome sequencing and annotation.</title>
        <authorList>
            <consortium name="The Broad Institute Genomics Platform"/>
            <consortium name="The Broad Institute Genome Sequencing Center for Infectious Disease"/>
            <person name="Wu L."/>
            <person name="Ma J."/>
        </authorList>
    </citation>
    <scope>NUCLEOTIDE SEQUENCE [LARGE SCALE GENOMIC DNA]</scope>
    <source>
        <strain evidence="3">CGMCC 4.7241</strain>
    </source>
</reference>
<dbReference type="InterPro" id="IPR043917">
    <property type="entry name" value="DUF5753"/>
</dbReference>
<sequence>MPSHWANYLALESEATSLRIFEPMIVHGLLQTDEYASALDEAITGGTPAEMERFLRIRTDRKKHVWESNDPPRIWVILDEASLRRMVGGPDVMRAQLYHLLKMKELCTLQVVPFQAGAHPGALGAFTIFDFDEEQHSPVVYVEGQAGNLYLERSSDLDRCNLAYSYLTASALSPAETTGLISAIIREMAAHEERQG</sequence>
<evidence type="ECO:0000313" key="2">
    <source>
        <dbReference type="EMBL" id="MFC3761150.1"/>
    </source>
</evidence>
<dbReference type="EMBL" id="JBHRZH010000006">
    <property type="protein sequence ID" value="MFC3761150.1"/>
    <property type="molecule type" value="Genomic_DNA"/>
</dbReference>
<dbReference type="RefSeq" id="WP_205117364.1">
    <property type="nucleotide sequence ID" value="NZ_JAFBCM010000001.1"/>
</dbReference>
<dbReference type="Proteomes" id="UP001595699">
    <property type="component" value="Unassembled WGS sequence"/>
</dbReference>
<protein>
    <submittedName>
        <fullName evidence="2">DUF5753 domain-containing protein</fullName>
    </submittedName>
</protein>
<evidence type="ECO:0000259" key="1">
    <source>
        <dbReference type="Pfam" id="PF19054"/>
    </source>
</evidence>
<comment type="caution">
    <text evidence="2">The sequence shown here is derived from an EMBL/GenBank/DDBJ whole genome shotgun (WGS) entry which is preliminary data.</text>
</comment>
<name>A0ABV7Y7B7_9ACTN</name>
<feature type="domain" description="DUF5753" evidence="1">
    <location>
        <begin position="6"/>
        <end position="182"/>
    </location>
</feature>